<comment type="caution">
    <text evidence="3">The sequence shown here is derived from an EMBL/GenBank/DDBJ whole genome shotgun (WGS) entry which is preliminary data.</text>
</comment>
<dbReference type="AlphaFoldDB" id="A0A917XZ71"/>
<dbReference type="EMBL" id="BMMM01000003">
    <property type="protein sequence ID" value="GGN58140.1"/>
    <property type="molecule type" value="Genomic_DNA"/>
</dbReference>
<proteinExistence type="predicted"/>
<evidence type="ECO:0000313" key="4">
    <source>
        <dbReference type="Proteomes" id="UP000600365"/>
    </source>
</evidence>
<feature type="region of interest" description="Disordered" evidence="1">
    <location>
        <begin position="1"/>
        <end position="49"/>
    </location>
</feature>
<evidence type="ECO:0000259" key="2">
    <source>
        <dbReference type="Pfam" id="PF20568"/>
    </source>
</evidence>
<feature type="compositionally biased region" description="Basic and acidic residues" evidence="1">
    <location>
        <begin position="213"/>
        <end position="233"/>
    </location>
</feature>
<feature type="compositionally biased region" description="Low complexity" evidence="1">
    <location>
        <begin position="365"/>
        <end position="375"/>
    </location>
</feature>
<dbReference type="InterPro" id="IPR046704">
    <property type="entry name" value="DUF6777"/>
</dbReference>
<protein>
    <recommendedName>
        <fullName evidence="2">DUF6777 domain-containing protein</fullName>
    </recommendedName>
</protein>
<evidence type="ECO:0000256" key="1">
    <source>
        <dbReference type="SAM" id="MobiDB-lite"/>
    </source>
</evidence>
<evidence type="ECO:0000313" key="3">
    <source>
        <dbReference type="EMBL" id="GGN58140.1"/>
    </source>
</evidence>
<feature type="domain" description="DUF6777" evidence="2">
    <location>
        <begin position="49"/>
        <end position="211"/>
    </location>
</feature>
<feature type="compositionally biased region" description="Low complexity" evidence="1">
    <location>
        <begin position="307"/>
        <end position="325"/>
    </location>
</feature>
<feature type="compositionally biased region" description="Low complexity" evidence="1">
    <location>
        <begin position="256"/>
        <end position="272"/>
    </location>
</feature>
<gene>
    <name evidence="3" type="ORF">GCM10011579_021100</name>
</gene>
<keyword evidence="4" id="KW-1185">Reference proteome</keyword>
<feature type="compositionally biased region" description="Polar residues" evidence="1">
    <location>
        <begin position="37"/>
        <end position="49"/>
    </location>
</feature>
<reference evidence="3 4" key="1">
    <citation type="journal article" date="2014" name="Int. J. Syst. Evol. Microbiol.">
        <title>Complete genome sequence of Corynebacterium casei LMG S-19264T (=DSM 44701T), isolated from a smear-ripened cheese.</title>
        <authorList>
            <consortium name="US DOE Joint Genome Institute (JGI-PGF)"/>
            <person name="Walter F."/>
            <person name="Albersmeier A."/>
            <person name="Kalinowski J."/>
            <person name="Ruckert C."/>
        </authorList>
    </citation>
    <scope>NUCLEOTIDE SEQUENCE [LARGE SCALE GENOMIC DNA]</scope>
    <source>
        <strain evidence="3 4">CGMCC 4.7111</strain>
    </source>
</reference>
<feature type="region of interest" description="Disordered" evidence="1">
    <location>
        <begin position="213"/>
        <end position="401"/>
    </location>
</feature>
<sequence length="401" mass="41305">MASGGSGGEIFLQPVGAQGPDPFTDSTATPPPVTRMPQPTGNGSAQGVRSLSGSTPGLYGGTRSVGSCDVEKQIRFLAADRDKARAFAQASGISQAFIPDYLRGLTSVVLRADTRVTNHGFSDGRATDYQSVLQVGTAVLVDNRGVPRVRCACGNPLNPPAVLRGNPGTRGRPWSGYQPTQVVVVTPAPTAITKITIINIVDNAWIERRIGDDGHHDHAVPPSDDWTRPRQPDDPWPSASPTGKSPRPHASEPDCVTPTATVSVTPSATETAPGVTGDSEDPPFDAARLRPPADASGDPAAEHSKCPTGTATAPPTTAPESVPAPSDRTPSGESAAPRSPTAAPDRSASEEPASPLDPSSEDLGPDTVPDGPDVPDGGGLIPDESPPPDSIFDAPTDVFDS</sequence>
<accession>A0A917XZ71</accession>
<dbReference type="RefSeq" id="WP_308429299.1">
    <property type="nucleotide sequence ID" value="NZ_BMMM01000003.1"/>
</dbReference>
<dbReference type="Proteomes" id="UP000600365">
    <property type="component" value="Unassembled WGS sequence"/>
</dbReference>
<dbReference type="Pfam" id="PF20568">
    <property type="entry name" value="DUF6777"/>
    <property type="match status" value="1"/>
</dbReference>
<name>A0A917XZ71_9ACTN</name>
<organism evidence="3 4">
    <name type="scientific">Streptomyces albiflavescens</name>
    <dbReference type="NCBI Taxonomy" id="1623582"/>
    <lineage>
        <taxon>Bacteria</taxon>
        <taxon>Bacillati</taxon>
        <taxon>Actinomycetota</taxon>
        <taxon>Actinomycetes</taxon>
        <taxon>Kitasatosporales</taxon>
        <taxon>Streptomycetaceae</taxon>
        <taxon>Streptomyces</taxon>
    </lineage>
</organism>